<dbReference type="CDD" id="cd00293">
    <property type="entry name" value="USP-like"/>
    <property type="match status" value="1"/>
</dbReference>
<sequence>MQYSFLVLYDFSQYARQALRVAHQWSGWAGADLHILYNQEATFAPAMADQQVRQQLDAHSRSEAFHRLQRSYEETIGAPIPAKNVHISVKNLAFTITQISSQYNTRLLFAGLKGHGVLKRIFMGSTVLKLLDIVDIPIVAIPHKLRAFEKINLHVGVSYHYIFHSIRLQQFIQLLANKIHSLVFISVLTTEDDRQQAVRHLSRLRATFKEGEDVHTRLFEGNNPFAEVKAYMRNQEDSVLLVQKGSRALSDYLFREFFINELVHDASIPLIILP</sequence>
<evidence type="ECO:0000259" key="1">
    <source>
        <dbReference type="Pfam" id="PF00582"/>
    </source>
</evidence>
<dbReference type="SUPFAM" id="SSF52402">
    <property type="entry name" value="Adenine nucleotide alpha hydrolases-like"/>
    <property type="match status" value="1"/>
</dbReference>
<dbReference type="Gene3D" id="3.40.50.12370">
    <property type="match status" value="1"/>
</dbReference>
<evidence type="ECO:0000313" key="2">
    <source>
        <dbReference type="EMBL" id="MFD3001526.1"/>
    </source>
</evidence>
<feature type="domain" description="UspA" evidence="1">
    <location>
        <begin position="6"/>
        <end position="141"/>
    </location>
</feature>
<proteinExistence type="predicted"/>
<gene>
    <name evidence="2" type="ORF">ACFS7Z_14240</name>
</gene>
<evidence type="ECO:0000313" key="3">
    <source>
        <dbReference type="Proteomes" id="UP001597641"/>
    </source>
</evidence>
<reference evidence="3" key="1">
    <citation type="journal article" date="2019" name="Int. J. Syst. Evol. Microbiol.">
        <title>The Global Catalogue of Microorganisms (GCM) 10K type strain sequencing project: providing services to taxonomists for standard genome sequencing and annotation.</title>
        <authorList>
            <consortium name="The Broad Institute Genomics Platform"/>
            <consortium name="The Broad Institute Genome Sequencing Center for Infectious Disease"/>
            <person name="Wu L."/>
            <person name="Ma J."/>
        </authorList>
    </citation>
    <scope>NUCLEOTIDE SEQUENCE [LARGE SCALE GENOMIC DNA]</scope>
    <source>
        <strain evidence="3">KCTC 23984</strain>
    </source>
</reference>
<dbReference type="RefSeq" id="WP_377485712.1">
    <property type="nucleotide sequence ID" value="NZ_JBHUOX010000010.1"/>
</dbReference>
<accession>A0ABW6BW93</accession>
<dbReference type="Pfam" id="PF00582">
    <property type="entry name" value="Usp"/>
    <property type="match status" value="1"/>
</dbReference>
<comment type="caution">
    <text evidence="2">The sequence shown here is derived from an EMBL/GenBank/DDBJ whole genome shotgun (WGS) entry which is preliminary data.</text>
</comment>
<protein>
    <submittedName>
        <fullName evidence="2">Universal stress protein</fullName>
    </submittedName>
</protein>
<dbReference type="EMBL" id="JBHUOX010000010">
    <property type="protein sequence ID" value="MFD3001526.1"/>
    <property type="molecule type" value="Genomic_DNA"/>
</dbReference>
<dbReference type="Proteomes" id="UP001597641">
    <property type="component" value="Unassembled WGS sequence"/>
</dbReference>
<dbReference type="InterPro" id="IPR006016">
    <property type="entry name" value="UspA"/>
</dbReference>
<organism evidence="2 3">
    <name type="scientific">Pontibacter toksunensis</name>
    <dbReference type="NCBI Taxonomy" id="1332631"/>
    <lineage>
        <taxon>Bacteria</taxon>
        <taxon>Pseudomonadati</taxon>
        <taxon>Bacteroidota</taxon>
        <taxon>Cytophagia</taxon>
        <taxon>Cytophagales</taxon>
        <taxon>Hymenobacteraceae</taxon>
        <taxon>Pontibacter</taxon>
    </lineage>
</organism>
<keyword evidence="3" id="KW-1185">Reference proteome</keyword>
<name>A0ABW6BW93_9BACT</name>